<feature type="compositionally biased region" description="Basic and acidic residues" evidence="1">
    <location>
        <begin position="236"/>
        <end position="246"/>
    </location>
</feature>
<dbReference type="Gene3D" id="3.40.50.410">
    <property type="entry name" value="von Willebrand factor, type A domain"/>
    <property type="match status" value="1"/>
</dbReference>
<organism evidence="3 4">
    <name type="scientific">Amphritea japonica ATCC BAA-1530</name>
    <dbReference type="NCBI Taxonomy" id="1278309"/>
    <lineage>
        <taxon>Bacteria</taxon>
        <taxon>Pseudomonadati</taxon>
        <taxon>Pseudomonadota</taxon>
        <taxon>Gammaproteobacteria</taxon>
        <taxon>Oceanospirillales</taxon>
        <taxon>Oceanospirillaceae</taxon>
        <taxon>Amphritea</taxon>
    </lineage>
</organism>
<name>A0A7R6SUH2_9GAMM</name>
<dbReference type="SMART" id="SM00327">
    <property type="entry name" value="VWA"/>
    <property type="match status" value="1"/>
</dbReference>
<reference evidence="3 4" key="1">
    <citation type="journal article" date="2008" name="Int. J. Syst. Evol. Microbiol.">
        <title>Amphritea japonica sp. nov. and Amphritea balenae sp. nov., isolated from the sediment adjacent to sperm whale carcasses off Kagoshima, Japan.</title>
        <authorList>
            <person name="Miyazaki M."/>
            <person name="Nogi Y."/>
            <person name="Fujiwara Y."/>
            <person name="Kawato M."/>
            <person name="Nagahama T."/>
            <person name="Kubokawa K."/>
            <person name="Horikoshi K."/>
        </authorList>
    </citation>
    <scope>NUCLEOTIDE SEQUENCE [LARGE SCALE GENOMIC DNA]</scope>
    <source>
        <strain evidence="3 4">ATCC BAA-1530</strain>
    </source>
</reference>
<dbReference type="OrthoDB" id="9758211at2"/>
<dbReference type="RefSeq" id="WP_019623160.1">
    <property type="nucleotide sequence ID" value="NZ_AP014545.1"/>
</dbReference>
<dbReference type="SUPFAM" id="SSF53300">
    <property type="entry name" value="vWA-like"/>
    <property type="match status" value="1"/>
</dbReference>
<dbReference type="Proteomes" id="UP000595663">
    <property type="component" value="Chromosome"/>
</dbReference>
<evidence type="ECO:0000256" key="1">
    <source>
        <dbReference type="SAM" id="MobiDB-lite"/>
    </source>
</evidence>
<dbReference type="InterPro" id="IPR036465">
    <property type="entry name" value="vWFA_dom_sf"/>
</dbReference>
<protein>
    <submittedName>
        <fullName evidence="3">Nitric oxide reductase NorD protein</fullName>
    </submittedName>
</protein>
<gene>
    <name evidence="3" type="primary">norD</name>
    <name evidence="3" type="ORF">AMJAP_3077</name>
</gene>
<keyword evidence="4" id="KW-1185">Reference proteome</keyword>
<dbReference type="PANTHER" id="PTHR41248">
    <property type="entry name" value="NORD PROTEIN"/>
    <property type="match status" value="1"/>
</dbReference>
<evidence type="ECO:0000313" key="3">
    <source>
        <dbReference type="EMBL" id="BBB27662.1"/>
    </source>
</evidence>
<dbReference type="AlphaFoldDB" id="A0A7R6SUH2"/>
<dbReference type="EMBL" id="AP014545">
    <property type="protein sequence ID" value="BBB27662.1"/>
    <property type="molecule type" value="Genomic_DNA"/>
</dbReference>
<proteinExistence type="predicted"/>
<feature type="region of interest" description="Disordered" evidence="1">
    <location>
        <begin position="196"/>
        <end position="252"/>
    </location>
</feature>
<dbReference type="InterPro" id="IPR051928">
    <property type="entry name" value="NorD/CobT"/>
</dbReference>
<dbReference type="Pfam" id="PF00092">
    <property type="entry name" value="VWA"/>
    <property type="match status" value="1"/>
</dbReference>
<dbReference type="PROSITE" id="PS50234">
    <property type="entry name" value="VWFA"/>
    <property type="match status" value="1"/>
</dbReference>
<dbReference type="KEGG" id="ajp:AMJAP_3077"/>
<sequence length="621" mass="70432">MEEQVGQIWDRLITRIAQQGYPDAAVTLDQIKAPLGVFFRALGGDSALRVTATTATLHKARRNWLQRVAGSGRKVELAWQDETCLYLPAQLDVFPDAQLNRDLYFWLAAMAGARVPAETHRNQNWIVDNQQRTLYTLRQFRGLHQRYLSLVRAYSALRPQPEKLKPDAAAQERAIQQALTDPGSVGALPEARFAPDPVPLWLHPDPPRSAGLSNTADGQDRSASKGETRQAQQRRRQAERVEKPEDQGFTLGVRHEADLFSFGEFCKMDRGTDEEDDLDQAEDIANDIDKMSVAQDNTTVASRIKFDLDLPSEQEDDIPLSEGMLYPEWDFKKAQLLPDQCRVIPMLSRNAVDCELPEHLQKPARRLRRQFESLSARPQWIRGQYEGDKLDLDAYLDYRGAISSGGSAHAGDPRLYYQKRPLVRDMACLLLADLSLSTDAWVNDNHQVIDVIRDSVHLFAESLHASGDQFAIHGFSSRRREHVRFNCIKDFNENYNAKVRGRIADISPGFYTRMGAAIRHATDLLGKQSAEKKLLLLLTDGKPNDLDRYEGRYGVEDTRKAILEARNQGLIPFCITIDEEANQYLPYLFGHQGYTFIRQAEQLPKRLPQLYMTLTGKLFGG</sequence>
<evidence type="ECO:0000313" key="4">
    <source>
        <dbReference type="Proteomes" id="UP000595663"/>
    </source>
</evidence>
<dbReference type="PANTHER" id="PTHR41248:SF1">
    <property type="entry name" value="NORD PROTEIN"/>
    <property type="match status" value="1"/>
</dbReference>
<feature type="compositionally biased region" description="Basic and acidic residues" evidence="1">
    <location>
        <begin position="218"/>
        <end position="228"/>
    </location>
</feature>
<evidence type="ECO:0000259" key="2">
    <source>
        <dbReference type="PROSITE" id="PS50234"/>
    </source>
</evidence>
<dbReference type="CDD" id="cd01454">
    <property type="entry name" value="vWA_norD_type"/>
    <property type="match status" value="1"/>
</dbReference>
<accession>A0A7R6SUH2</accession>
<feature type="domain" description="VWFA" evidence="2">
    <location>
        <begin position="425"/>
        <end position="614"/>
    </location>
</feature>
<dbReference type="InterPro" id="IPR002035">
    <property type="entry name" value="VWF_A"/>
</dbReference>